<dbReference type="PANTHER" id="PTHR22946:SF9">
    <property type="entry name" value="POLYKETIDE TRANSFERASE AF380"/>
    <property type="match status" value="1"/>
</dbReference>
<dbReference type="PROSITE" id="PS51257">
    <property type="entry name" value="PROKAR_LIPOPROTEIN"/>
    <property type="match status" value="1"/>
</dbReference>
<dbReference type="GO" id="GO:0016788">
    <property type="term" value="F:hydrolase activity, acting on ester bonds"/>
    <property type="evidence" value="ECO:0007669"/>
    <property type="project" value="UniProtKB-ARBA"/>
</dbReference>
<evidence type="ECO:0000256" key="1">
    <source>
        <dbReference type="ARBA" id="ARBA00022801"/>
    </source>
</evidence>
<dbReference type="PIRSF" id="PIRSF031982">
    <property type="entry name" value="UCP031982_abhydr"/>
    <property type="match status" value="1"/>
</dbReference>
<name>A0A3B0SYR1_9ZZZZ</name>
<dbReference type="SUPFAM" id="SSF53474">
    <property type="entry name" value="alpha/beta-Hydrolases"/>
    <property type="match status" value="1"/>
</dbReference>
<dbReference type="PANTHER" id="PTHR22946">
    <property type="entry name" value="DIENELACTONE HYDROLASE DOMAIN-CONTAINING PROTEIN-RELATED"/>
    <property type="match status" value="1"/>
</dbReference>
<evidence type="ECO:0000313" key="3">
    <source>
        <dbReference type="EMBL" id="VAV99905.1"/>
    </source>
</evidence>
<dbReference type="EMBL" id="UOEH01000290">
    <property type="protein sequence ID" value="VAV99905.1"/>
    <property type="molecule type" value="Genomic_DNA"/>
</dbReference>
<dbReference type="InterPro" id="IPR016986">
    <property type="entry name" value="UCP031982_abhydr"/>
</dbReference>
<reference evidence="3" key="1">
    <citation type="submission" date="2018-06" db="EMBL/GenBank/DDBJ databases">
        <authorList>
            <person name="Zhirakovskaya E."/>
        </authorList>
    </citation>
    <scope>NUCLEOTIDE SEQUENCE</scope>
</reference>
<organism evidence="3">
    <name type="scientific">hydrothermal vent metagenome</name>
    <dbReference type="NCBI Taxonomy" id="652676"/>
    <lineage>
        <taxon>unclassified sequences</taxon>
        <taxon>metagenomes</taxon>
        <taxon>ecological metagenomes</taxon>
    </lineage>
</organism>
<dbReference type="InterPro" id="IPR050261">
    <property type="entry name" value="FrsA_esterase"/>
</dbReference>
<dbReference type="Pfam" id="PF12740">
    <property type="entry name" value="PETase"/>
    <property type="match status" value="1"/>
</dbReference>
<evidence type="ECO:0000259" key="2">
    <source>
        <dbReference type="Pfam" id="PF12740"/>
    </source>
</evidence>
<protein>
    <recommendedName>
        <fullName evidence="2">PET hydrolase/cutinase-like domain-containing protein</fullName>
    </recommendedName>
</protein>
<keyword evidence="1" id="KW-0378">Hydrolase</keyword>
<dbReference type="AlphaFoldDB" id="A0A3B0SYR1"/>
<gene>
    <name evidence="3" type="ORF">MNBD_ALPHA05-1404</name>
</gene>
<dbReference type="Gene3D" id="3.40.50.1820">
    <property type="entry name" value="alpha/beta hydrolase"/>
    <property type="match status" value="1"/>
</dbReference>
<dbReference type="InterPro" id="IPR029058">
    <property type="entry name" value="AB_hydrolase_fold"/>
</dbReference>
<proteinExistence type="predicted"/>
<sequence>MQFLKYAWAVIAVVVLVGCEGEISSDQTGAIESDIGMRRLRYVDETRPAWSGETSGRPINAWAWYPAQEPGPAASFDIPEKQPVFIGGSVVRDAEIKDGKHPLVVMSHGTGGSAFQMMWLGRRLAAAGYIAIAIDHHGNTAAEDKFDPRGFLYFWERPQDITILLDRVLADPMLKGSIDAERIGAAGFSLGGYSVVASVGGRGDFEQFEAFCASEIADSTCDPQTEYPNALEELEALIAEDPAMAADRQGVKADYRDPRIGAVVAIAPAIAQMFTTDSLEAITVDMLVLVGDADTIAPAATNAERIAEHVQKARLETFPGATHYTFLNECTERGRRFVRVCRDDPSVNRAAVHDAAANAAIAHFSASMGPADRVSQSN</sequence>
<dbReference type="InterPro" id="IPR041127">
    <property type="entry name" value="PET_hydrolase/cutinase-like"/>
</dbReference>
<accession>A0A3B0SYR1</accession>
<feature type="domain" description="PET hydrolase/cutinase-like" evidence="2">
    <location>
        <begin position="88"/>
        <end position="198"/>
    </location>
</feature>